<sequence>MTQPSLFVEVHILQSLPPSNINRDDSGTRKQALYGGARRARVSSEAWKCATRMEFAKGEAVADRATRTKRIAALLAERLARPTAVRAWKLPTRTGWPRPRWSRSASPSPPRRRNSPPTCPGLETFRQDQRA</sequence>
<dbReference type="Pfam" id="PF09344">
    <property type="entry name" value="Cas_CT1975"/>
    <property type="match status" value="1"/>
</dbReference>
<evidence type="ECO:0000313" key="2">
    <source>
        <dbReference type="EMBL" id="XDQ59611.1"/>
    </source>
</evidence>
<dbReference type="AlphaFoldDB" id="A0AB39RY78"/>
<proteinExistence type="predicted"/>
<dbReference type="RefSeq" id="WP_369254218.1">
    <property type="nucleotide sequence ID" value="NZ_CP163440.1"/>
</dbReference>
<name>A0AB39RY78_9ACTN</name>
<feature type="region of interest" description="Disordered" evidence="1">
    <location>
        <begin position="90"/>
        <end position="131"/>
    </location>
</feature>
<dbReference type="InterPro" id="IPR010148">
    <property type="entry name" value="CRISPR-assoc_prot_CT1975"/>
</dbReference>
<organism evidence="2">
    <name type="scientific">Streptomyces sp. R35</name>
    <dbReference type="NCBI Taxonomy" id="3238630"/>
    <lineage>
        <taxon>Bacteria</taxon>
        <taxon>Bacillati</taxon>
        <taxon>Actinomycetota</taxon>
        <taxon>Actinomycetes</taxon>
        <taxon>Kitasatosporales</taxon>
        <taxon>Streptomycetaceae</taxon>
        <taxon>Streptomyces</taxon>
    </lineage>
</organism>
<gene>
    <name evidence="2" type="ORF">AB5J50_01690</name>
</gene>
<evidence type="ECO:0000256" key="1">
    <source>
        <dbReference type="SAM" id="MobiDB-lite"/>
    </source>
</evidence>
<accession>A0AB39RY78</accession>
<reference evidence="2" key="1">
    <citation type="submission" date="2024-07" db="EMBL/GenBank/DDBJ databases">
        <authorList>
            <person name="Yu S.T."/>
        </authorList>
    </citation>
    <scope>NUCLEOTIDE SEQUENCE</scope>
    <source>
        <strain evidence="2">R35</strain>
    </source>
</reference>
<dbReference type="EMBL" id="CP163440">
    <property type="protein sequence ID" value="XDQ59611.1"/>
    <property type="molecule type" value="Genomic_DNA"/>
</dbReference>
<protein>
    <submittedName>
        <fullName evidence="2">Type I-E CRISPR-associated protein Cas7/Cse4/CasC</fullName>
    </submittedName>
</protein>
<feature type="compositionally biased region" description="Low complexity" evidence="1">
    <location>
        <begin position="97"/>
        <end position="106"/>
    </location>
</feature>